<dbReference type="EMBL" id="CP048685">
    <property type="protein sequence ID" value="QPJ62661.1"/>
    <property type="molecule type" value="Genomic_DNA"/>
</dbReference>
<feature type="compositionally biased region" description="Basic and acidic residues" evidence="1">
    <location>
        <begin position="39"/>
        <end position="57"/>
    </location>
</feature>
<evidence type="ECO:0000256" key="1">
    <source>
        <dbReference type="SAM" id="MobiDB-lite"/>
    </source>
</evidence>
<accession>A0A7T0BXI4</accession>
<feature type="region of interest" description="Disordered" evidence="1">
    <location>
        <begin position="39"/>
        <end position="97"/>
    </location>
</feature>
<dbReference type="KEGG" id="nli:G3M70_12565"/>
<name>A0A7T0BXI4_9BACT</name>
<dbReference type="AlphaFoldDB" id="A0A7T0BXI4"/>
<sequence length="97" mass="11410">MSKGKLEVVCPCCDAKLKVDKKTGEVLWKEEKQKEHQSFSEMLKGYENHKKESEGQFKKQNSLQKERSRLLDEMFNEAQKKVDKTSTDKPLRDFDLD</sequence>
<keyword evidence="2" id="KW-0223">Dioxygenase</keyword>
<protein>
    <submittedName>
        <fullName evidence="2">2-nitropropane dioxygenase</fullName>
    </submittedName>
</protein>
<dbReference type="Proteomes" id="UP000594688">
    <property type="component" value="Chromosome"/>
</dbReference>
<evidence type="ECO:0000313" key="2">
    <source>
        <dbReference type="EMBL" id="QPJ62661.1"/>
    </source>
</evidence>
<gene>
    <name evidence="2" type="ORF">G3M70_12565</name>
</gene>
<evidence type="ECO:0000313" key="3">
    <source>
        <dbReference type="Proteomes" id="UP000594688"/>
    </source>
</evidence>
<reference evidence="2 3" key="1">
    <citation type="submission" date="2020-02" db="EMBL/GenBank/DDBJ databases">
        <title>Genomic and physiological characterization of two novel Nitrospinaceae genera.</title>
        <authorList>
            <person name="Mueller A.J."/>
            <person name="Jung M.-Y."/>
            <person name="Strachan C.R."/>
            <person name="Herbold C.W."/>
            <person name="Kirkegaard R.H."/>
            <person name="Daims H."/>
        </authorList>
    </citation>
    <scope>NUCLEOTIDE SEQUENCE [LARGE SCALE GENOMIC DNA]</scope>
    <source>
        <strain evidence="2">EB</strain>
    </source>
</reference>
<organism evidence="2 3">
    <name type="scientific">Candidatus Nitronauta litoralis</name>
    <dbReference type="NCBI Taxonomy" id="2705533"/>
    <lineage>
        <taxon>Bacteria</taxon>
        <taxon>Pseudomonadati</taxon>
        <taxon>Nitrospinota/Tectimicrobiota group</taxon>
        <taxon>Nitrospinota</taxon>
        <taxon>Nitrospinia</taxon>
        <taxon>Nitrospinales</taxon>
        <taxon>Nitrospinaceae</taxon>
        <taxon>Candidatus Nitronauta</taxon>
    </lineage>
</organism>
<feature type="compositionally biased region" description="Basic and acidic residues" evidence="1">
    <location>
        <begin position="64"/>
        <end position="97"/>
    </location>
</feature>
<keyword evidence="2" id="KW-0560">Oxidoreductase</keyword>
<dbReference type="GO" id="GO:0051213">
    <property type="term" value="F:dioxygenase activity"/>
    <property type="evidence" value="ECO:0007669"/>
    <property type="project" value="UniProtKB-KW"/>
</dbReference>
<proteinExistence type="predicted"/>